<feature type="region of interest" description="Disordered" evidence="2">
    <location>
        <begin position="404"/>
        <end position="423"/>
    </location>
</feature>
<dbReference type="PANTHER" id="PTHR34466">
    <property type="entry name" value="OS11G0129800 PROTEIN"/>
    <property type="match status" value="1"/>
</dbReference>
<feature type="compositionally biased region" description="Polar residues" evidence="2">
    <location>
        <begin position="170"/>
        <end position="187"/>
    </location>
</feature>
<feature type="coiled-coil region" evidence="1">
    <location>
        <begin position="318"/>
        <end position="345"/>
    </location>
</feature>
<feature type="compositionally biased region" description="Low complexity" evidence="2">
    <location>
        <begin position="125"/>
        <end position="134"/>
    </location>
</feature>
<accession>A0A1Q3D4H2</accession>
<comment type="caution">
    <text evidence="3">The sequence shown here is derived from an EMBL/GenBank/DDBJ whole genome shotgun (WGS) entry which is preliminary data.</text>
</comment>
<reference evidence="4" key="1">
    <citation type="submission" date="2016-04" db="EMBL/GenBank/DDBJ databases">
        <title>Cephalotus genome sequencing.</title>
        <authorList>
            <person name="Fukushima K."/>
            <person name="Hasebe M."/>
            <person name="Fang X."/>
        </authorList>
    </citation>
    <scope>NUCLEOTIDE SEQUENCE [LARGE SCALE GENOMIC DNA]</scope>
    <source>
        <strain evidence="4">cv. St1</strain>
    </source>
</reference>
<keyword evidence="4" id="KW-1185">Reference proteome</keyword>
<gene>
    <name evidence="3" type="ORF">CFOL_v3_30594</name>
</gene>
<keyword evidence="1" id="KW-0175">Coiled coil</keyword>
<dbReference type="InParanoid" id="A0A1Q3D4H2"/>
<feature type="region of interest" description="Disordered" evidence="2">
    <location>
        <begin position="209"/>
        <end position="240"/>
    </location>
</feature>
<feature type="region of interest" description="Disordered" evidence="2">
    <location>
        <begin position="93"/>
        <end position="187"/>
    </location>
</feature>
<dbReference type="PANTHER" id="PTHR34466:SF1">
    <property type="entry name" value="OS06G0609800 PROTEIN"/>
    <property type="match status" value="1"/>
</dbReference>
<feature type="compositionally biased region" description="Basic and acidic residues" evidence="2">
    <location>
        <begin position="209"/>
        <end position="218"/>
    </location>
</feature>
<feature type="compositionally biased region" description="Low complexity" evidence="2">
    <location>
        <begin position="19"/>
        <end position="30"/>
    </location>
</feature>
<dbReference type="Proteomes" id="UP000187406">
    <property type="component" value="Unassembled WGS sequence"/>
</dbReference>
<feature type="compositionally biased region" description="Basic residues" evidence="2">
    <location>
        <begin position="31"/>
        <end position="43"/>
    </location>
</feature>
<evidence type="ECO:0000256" key="2">
    <source>
        <dbReference type="SAM" id="MobiDB-lite"/>
    </source>
</evidence>
<dbReference type="OrthoDB" id="1911931at2759"/>
<organism evidence="3 4">
    <name type="scientific">Cephalotus follicularis</name>
    <name type="common">Albany pitcher plant</name>
    <dbReference type="NCBI Taxonomy" id="3775"/>
    <lineage>
        <taxon>Eukaryota</taxon>
        <taxon>Viridiplantae</taxon>
        <taxon>Streptophyta</taxon>
        <taxon>Embryophyta</taxon>
        <taxon>Tracheophyta</taxon>
        <taxon>Spermatophyta</taxon>
        <taxon>Magnoliopsida</taxon>
        <taxon>eudicotyledons</taxon>
        <taxon>Gunneridae</taxon>
        <taxon>Pentapetalae</taxon>
        <taxon>rosids</taxon>
        <taxon>fabids</taxon>
        <taxon>Oxalidales</taxon>
        <taxon>Cephalotaceae</taxon>
        <taxon>Cephalotus</taxon>
    </lineage>
</organism>
<dbReference type="AlphaFoldDB" id="A0A1Q3D4H2"/>
<sequence length="578" mass="63608">MATSAFKSTTKRMPIAKPSTSSEDSPSSNRILRRSRSLSRFSHRLPAPPSTNDLSDEPPPTRGRFVNKTRGSAFPEISLDDLAIEFFDSPNGGGSGGFDRGRSTKLADDVSGGSSAQRRGRSVSRKGSSGSVGNFSGGGSANSGSNSRRRRSVSVVKCQISDSESDLEHSQNSSYGANVKKSISGSNQKPLSYMLTASNLKQGLRRSISQKDLKHHDGYSSQSSTLTDEEGREAHSDKNGIEKTIRAVYAKNKAEHPISDDVNNGLYEAMRKELRYAVEEIKMELEQGMTKTKSSVLSGDDCLQSKSSDVLQAVCEIKKNYMTKLERSEKRKQDLLAEILLEEQRGREISKIVNELLPEEKNIVEDKPLRTRKRNTDRSCMSECLSEEAEKFIEDFLSSVEDTDISSLDGEKSDTSSTLGGMTKTEVFQSPAAMKSLPVEMDGVVLPWLQWETTNDTSSLSCKNMSGQMVTPKTKVWNAVQGATTAQDLCNCSFSSRGSWSPGVTDGLSINTGEDSRNKFRELGSSYQSKKISGGARPQFDMDEYLVLKSDEDTLLERLSQQQRINSGCLQLCNQMFF</sequence>
<name>A0A1Q3D4H2_CEPFO</name>
<evidence type="ECO:0000313" key="3">
    <source>
        <dbReference type="EMBL" id="GAV87168.1"/>
    </source>
</evidence>
<evidence type="ECO:0000256" key="1">
    <source>
        <dbReference type="SAM" id="Coils"/>
    </source>
</evidence>
<feature type="region of interest" description="Disordered" evidence="2">
    <location>
        <begin position="1"/>
        <end position="70"/>
    </location>
</feature>
<proteinExistence type="predicted"/>
<dbReference type="FunCoup" id="A0A1Q3D4H2">
    <property type="interactions" value="1139"/>
</dbReference>
<dbReference type="EMBL" id="BDDD01004202">
    <property type="protein sequence ID" value="GAV87168.1"/>
    <property type="molecule type" value="Genomic_DNA"/>
</dbReference>
<protein>
    <submittedName>
        <fullName evidence="3">Uncharacterized protein</fullName>
    </submittedName>
</protein>
<dbReference type="STRING" id="3775.A0A1Q3D4H2"/>
<evidence type="ECO:0000313" key="4">
    <source>
        <dbReference type="Proteomes" id="UP000187406"/>
    </source>
</evidence>
<feature type="compositionally biased region" description="Basic and acidic residues" evidence="2">
    <location>
        <begin position="99"/>
        <end position="108"/>
    </location>
</feature>